<evidence type="ECO:0000256" key="2">
    <source>
        <dbReference type="ARBA" id="ARBA00022840"/>
    </source>
</evidence>
<accession>A0A4Q9HXB0</accession>
<dbReference type="InterPro" id="IPR027417">
    <property type="entry name" value="P-loop_NTPase"/>
</dbReference>
<dbReference type="Pfam" id="PF00005">
    <property type="entry name" value="ABC_tran"/>
    <property type="match status" value="1"/>
</dbReference>
<dbReference type="GO" id="GO:0005524">
    <property type="term" value="F:ATP binding"/>
    <property type="evidence" value="ECO:0007669"/>
    <property type="project" value="UniProtKB-KW"/>
</dbReference>
<evidence type="ECO:0000256" key="1">
    <source>
        <dbReference type="ARBA" id="ARBA00022741"/>
    </source>
</evidence>
<dbReference type="RefSeq" id="WP_131122930.1">
    <property type="nucleotide sequence ID" value="NZ_SIXH01000062.1"/>
</dbReference>
<dbReference type="PROSITE" id="PS50893">
    <property type="entry name" value="ABC_TRANSPORTER_2"/>
    <property type="match status" value="1"/>
</dbReference>
<gene>
    <name evidence="4" type="ORF">EYS09_09795</name>
</gene>
<dbReference type="GO" id="GO:0016887">
    <property type="term" value="F:ATP hydrolysis activity"/>
    <property type="evidence" value="ECO:0007669"/>
    <property type="project" value="InterPro"/>
</dbReference>
<dbReference type="GO" id="GO:0005886">
    <property type="term" value="C:plasma membrane"/>
    <property type="evidence" value="ECO:0007669"/>
    <property type="project" value="TreeGrafter"/>
</dbReference>
<reference evidence="4 5" key="1">
    <citation type="submission" date="2019-02" db="EMBL/GenBank/DDBJ databases">
        <title>Draft Genome Sequence of Streptomyces sp. AM-2504, identified by 16S rRNA comparative analysis as a Streptomyces Kasugaensis strain.</title>
        <authorList>
            <person name="Napolioni V."/>
            <person name="Giuliodori A.M."/>
            <person name="Spurio R."/>
            <person name="Fabbretti A."/>
        </authorList>
    </citation>
    <scope>NUCLEOTIDE SEQUENCE [LARGE SCALE GENOMIC DNA]</scope>
    <source>
        <strain evidence="4 5">AM-2504</strain>
    </source>
</reference>
<keyword evidence="2 4" id="KW-0067">ATP-binding</keyword>
<dbReference type="PANTHER" id="PTHR24220:SF86">
    <property type="entry name" value="ABC TRANSPORTER ABCH.1"/>
    <property type="match status" value="1"/>
</dbReference>
<dbReference type="AlphaFoldDB" id="A0A4Q9HXB0"/>
<dbReference type="EMBL" id="SIXH01000062">
    <property type="protein sequence ID" value="TBO59842.1"/>
    <property type="molecule type" value="Genomic_DNA"/>
</dbReference>
<keyword evidence="1" id="KW-0547">Nucleotide-binding</keyword>
<dbReference type="InterPro" id="IPR015854">
    <property type="entry name" value="ABC_transpr_LolD-like"/>
</dbReference>
<name>A0A4Q9HXB0_STRKA</name>
<comment type="caution">
    <text evidence="4">The sequence shown here is derived from an EMBL/GenBank/DDBJ whole genome shotgun (WGS) entry which is preliminary data.</text>
</comment>
<dbReference type="InterPro" id="IPR003593">
    <property type="entry name" value="AAA+_ATPase"/>
</dbReference>
<evidence type="ECO:0000313" key="5">
    <source>
        <dbReference type="Proteomes" id="UP000292452"/>
    </source>
</evidence>
<keyword evidence="5" id="KW-1185">Reference proteome</keyword>
<dbReference type="Gene3D" id="3.40.50.300">
    <property type="entry name" value="P-loop containing nucleotide triphosphate hydrolases"/>
    <property type="match status" value="1"/>
</dbReference>
<evidence type="ECO:0000313" key="4">
    <source>
        <dbReference type="EMBL" id="TBO59842.1"/>
    </source>
</evidence>
<protein>
    <submittedName>
        <fullName evidence="4">ATP-binding cassette domain-containing protein</fullName>
    </submittedName>
</protein>
<dbReference type="SUPFAM" id="SSF52540">
    <property type="entry name" value="P-loop containing nucleoside triphosphate hydrolases"/>
    <property type="match status" value="1"/>
</dbReference>
<sequence length="228" mass="24787">MYHLTDVTKCYRRGSELVRALDGIGLYVEDGGTLVVRGPADSGKSTLLRILGGLERPTHGSVELDGTDLATLTESRLSRIRAESIGLVPRRGDLTPGLTARQNVASALVPLRLRPADRWELAGEALEEVGAGGRLDRIPAELDEAMRRRVALARALVKRPTVLLADQPTAGLDDPGARDGFADLLERLWWQGRFTWIVVTEDDALARRAPRLATMSRGTLTAAPRTHG</sequence>
<evidence type="ECO:0000259" key="3">
    <source>
        <dbReference type="PROSITE" id="PS50893"/>
    </source>
</evidence>
<dbReference type="PANTHER" id="PTHR24220">
    <property type="entry name" value="IMPORT ATP-BINDING PROTEIN"/>
    <property type="match status" value="1"/>
</dbReference>
<proteinExistence type="predicted"/>
<organism evidence="4 5">
    <name type="scientific">Streptomyces kasugaensis</name>
    <dbReference type="NCBI Taxonomy" id="1946"/>
    <lineage>
        <taxon>Bacteria</taxon>
        <taxon>Bacillati</taxon>
        <taxon>Actinomycetota</taxon>
        <taxon>Actinomycetes</taxon>
        <taxon>Kitasatosporales</taxon>
        <taxon>Streptomycetaceae</taxon>
        <taxon>Streptomyces</taxon>
    </lineage>
</organism>
<dbReference type="InterPro" id="IPR003439">
    <property type="entry name" value="ABC_transporter-like_ATP-bd"/>
</dbReference>
<dbReference type="GO" id="GO:0022857">
    <property type="term" value="F:transmembrane transporter activity"/>
    <property type="evidence" value="ECO:0007669"/>
    <property type="project" value="TreeGrafter"/>
</dbReference>
<feature type="domain" description="ABC transporter" evidence="3">
    <location>
        <begin position="2"/>
        <end position="228"/>
    </location>
</feature>
<dbReference type="SMART" id="SM00382">
    <property type="entry name" value="AAA"/>
    <property type="match status" value="1"/>
</dbReference>
<dbReference type="Proteomes" id="UP000292452">
    <property type="component" value="Unassembled WGS sequence"/>
</dbReference>